<protein>
    <submittedName>
        <fullName evidence="1">Uncharacterized protein</fullName>
    </submittedName>
</protein>
<dbReference type="RefSeq" id="WP_171778194.1">
    <property type="nucleotide sequence ID" value="NZ_CP045273.1"/>
</dbReference>
<sequence length="173" mass="20751">MGEKFKFSKDGFWIELRVMEDNRLHLDTNKNRMDWSEEGCIFYAKVLLDYTVKCGDSLDETTRRANFFEAKGFRYKKRLYKELFRMPWGEYSEEDLNYIKETEQEAERFFSNAFNKATPNPEEDTIEEQYTTKISIDKEKKSENELLFLNQMGITHENKQLNLFEDYFEGAAT</sequence>
<dbReference type="AlphaFoldDB" id="A0A6M6DZ89"/>
<accession>A0A6M6DZ89</accession>
<keyword evidence="1" id="KW-0614">Plasmid</keyword>
<gene>
    <name evidence="1" type="ORF">FDZ14_29380</name>
</gene>
<proteinExistence type="predicted"/>
<evidence type="ECO:0000313" key="1">
    <source>
        <dbReference type="EMBL" id="QJX80211.1"/>
    </source>
</evidence>
<reference evidence="1 2" key="1">
    <citation type="submission" date="2019-10" db="EMBL/GenBank/DDBJ databases">
        <title>Complete genome sequences for adaption low water activity.</title>
        <authorList>
            <person name="Zhao L."/>
            <person name="Zhong J."/>
        </authorList>
    </citation>
    <scope>NUCLEOTIDE SEQUENCE [LARGE SCALE GENOMIC DNA]</scope>
    <source>
        <strain evidence="1 2">FDU301</strain>
        <plasmid evidence="2">pfdu301a</plasmid>
    </source>
</reference>
<dbReference type="EMBL" id="CP045273">
    <property type="protein sequence ID" value="QJX80211.1"/>
    <property type="molecule type" value="Genomic_DNA"/>
</dbReference>
<dbReference type="Proteomes" id="UP000501076">
    <property type="component" value="Plasmid pFDU301A"/>
</dbReference>
<geneLocation type="plasmid" evidence="2">
    <name>pfdu301a</name>
</geneLocation>
<name>A0A6M6DZ89_PRIMG</name>
<organism evidence="1 2">
    <name type="scientific">Priestia megaterium</name>
    <name type="common">Bacillus megaterium</name>
    <dbReference type="NCBI Taxonomy" id="1404"/>
    <lineage>
        <taxon>Bacteria</taxon>
        <taxon>Bacillati</taxon>
        <taxon>Bacillota</taxon>
        <taxon>Bacilli</taxon>
        <taxon>Bacillales</taxon>
        <taxon>Bacillaceae</taxon>
        <taxon>Priestia</taxon>
    </lineage>
</organism>
<evidence type="ECO:0000313" key="2">
    <source>
        <dbReference type="Proteomes" id="UP000501076"/>
    </source>
</evidence>